<dbReference type="InterPro" id="IPR002729">
    <property type="entry name" value="CRISPR-assoc_Cas1"/>
</dbReference>
<protein>
    <submittedName>
        <fullName evidence="7">CRISPR-associated endonuclease Cas1</fullName>
    </submittedName>
</protein>
<keyword evidence="1" id="KW-0540">Nuclease</keyword>
<proteinExistence type="predicted"/>
<evidence type="ECO:0000256" key="5">
    <source>
        <dbReference type="ARBA" id="ARBA00022842"/>
    </source>
</evidence>
<dbReference type="GO" id="GO:0004519">
    <property type="term" value="F:endonuclease activity"/>
    <property type="evidence" value="ECO:0007669"/>
    <property type="project" value="UniProtKB-KW"/>
</dbReference>
<reference evidence="7 8" key="1">
    <citation type="submission" date="2015-11" db="EMBL/GenBank/DDBJ databases">
        <authorList>
            <person name="Lin W."/>
        </authorList>
    </citation>
    <scope>NUCLEOTIDE SEQUENCE [LARGE SCALE GENOMIC DNA]</scope>
    <source>
        <strain evidence="7 8">HCH-1</strain>
    </source>
</reference>
<evidence type="ECO:0000256" key="4">
    <source>
        <dbReference type="ARBA" id="ARBA00022801"/>
    </source>
</evidence>
<evidence type="ECO:0000256" key="3">
    <source>
        <dbReference type="ARBA" id="ARBA00022759"/>
    </source>
</evidence>
<evidence type="ECO:0000256" key="2">
    <source>
        <dbReference type="ARBA" id="ARBA00022723"/>
    </source>
</evidence>
<keyword evidence="5" id="KW-0460">Magnesium</keyword>
<accession>A0ABR5SLN9</accession>
<comment type="caution">
    <text evidence="7">The sequence shown here is derived from an EMBL/GenBank/DDBJ whole genome shotgun (WGS) entry which is preliminary data.</text>
</comment>
<keyword evidence="6" id="KW-0051">Antiviral defense</keyword>
<evidence type="ECO:0000256" key="6">
    <source>
        <dbReference type="ARBA" id="ARBA00023118"/>
    </source>
</evidence>
<evidence type="ECO:0000256" key="1">
    <source>
        <dbReference type="ARBA" id="ARBA00022722"/>
    </source>
</evidence>
<organism evidence="7 8">
    <name type="scientific">Candidatus Magnetominusculus xianensis</name>
    <dbReference type="NCBI Taxonomy" id="1748249"/>
    <lineage>
        <taxon>Bacteria</taxon>
        <taxon>Pseudomonadati</taxon>
        <taxon>Nitrospirota</taxon>
        <taxon>Nitrospiria</taxon>
        <taxon>Nitrospirales</taxon>
        <taxon>Nitrospiraceae</taxon>
        <taxon>Candidatus Magnetominusculus</taxon>
    </lineage>
</organism>
<dbReference type="Gene3D" id="3.100.10.20">
    <property type="entry name" value="CRISPR-associated endonuclease Cas1, N-terminal domain"/>
    <property type="match status" value="1"/>
</dbReference>
<evidence type="ECO:0000313" key="8">
    <source>
        <dbReference type="Proteomes" id="UP000060487"/>
    </source>
</evidence>
<keyword evidence="4" id="KW-0378">Hydrolase</keyword>
<name>A0ABR5SLN9_9BACT</name>
<evidence type="ECO:0000313" key="7">
    <source>
        <dbReference type="EMBL" id="KWT94946.1"/>
    </source>
</evidence>
<dbReference type="InterPro" id="IPR042211">
    <property type="entry name" value="CRISPR-assoc_Cas1_N"/>
</dbReference>
<dbReference type="Proteomes" id="UP000060487">
    <property type="component" value="Unassembled WGS sequence"/>
</dbReference>
<keyword evidence="3 7" id="KW-0255">Endonuclease</keyword>
<gene>
    <name evidence="7" type="ORF">ASN18_0096</name>
</gene>
<dbReference type="EMBL" id="LNQR01000002">
    <property type="protein sequence ID" value="KWT94946.1"/>
    <property type="molecule type" value="Genomic_DNA"/>
</dbReference>
<sequence>MDRSLYINEAKGLEVVRDGPSLMVKEKGKANQRIPVRLIGRVFITGNIKLEAGVFTLLAENQIPVTLMGMSGGNTAVCLPYNHHLPQHYEKQKVFLETEENASRFRAFCVLWRKRFQIDVIQYIANKNTLLKEGFKESDYRQLTSKYFTGYEKPIKFVIETITNLFRGLIIERLVKAKLDPHIGVVNRRRNFGFAMDISYILCPEIDLQCIIFLEYRKSINGDIKHIQISEAATGLKKNIVHIYEDRRKRVTEQIELIIDGLFDLMRELGA</sequence>
<keyword evidence="2" id="KW-0479">Metal-binding</keyword>
<keyword evidence="8" id="KW-1185">Reference proteome</keyword>
<dbReference type="RefSeq" id="WP_085050633.1">
    <property type="nucleotide sequence ID" value="NZ_LNQR01000002.1"/>
</dbReference>
<dbReference type="Pfam" id="PF01867">
    <property type="entry name" value="Cas_Cas1"/>
    <property type="match status" value="1"/>
</dbReference>